<feature type="active site" evidence="6">
    <location>
        <position position="387"/>
    </location>
</feature>
<evidence type="ECO:0000256" key="2">
    <source>
        <dbReference type="ARBA" id="ARBA00010566"/>
    </source>
</evidence>
<dbReference type="Gene3D" id="1.10.230.10">
    <property type="entry name" value="Cytochrome P450-Terp, domain 2"/>
    <property type="match status" value="1"/>
</dbReference>
<dbReference type="PIRSF" id="PIRSF001369">
    <property type="entry name" value="Citrate_synth"/>
    <property type="match status" value="1"/>
</dbReference>
<organism evidence="7 8">
    <name type="scientific">Paludibacter jiangxiensis</name>
    <dbReference type="NCBI Taxonomy" id="681398"/>
    <lineage>
        <taxon>Bacteria</taxon>
        <taxon>Pseudomonadati</taxon>
        <taxon>Bacteroidota</taxon>
        <taxon>Bacteroidia</taxon>
        <taxon>Bacteroidales</taxon>
        <taxon>Paludibacteraceae</taxon>
        <taxon>Paludibacter</taxon>
    </lineage>
</organism>
<dbReference type="AlphaFoldDB" id="A0A170Y8H9"/>
<dbReference type="STRING" id="681398.PJIAN_1173"/>
<evidence type="ECO:0000256" key="1">
    <source>
        <dbReference type="ARBA" id="ARBA00004751"/>
    </source>
</evidence>
<dbReference type="PANTHER" id="PTHR11739">
    <property type="entry name" value="CITRATE SYNTHASE"/>
    <property type="match status" value="1"/>
</dbReference>
<dbReference type="SUPFAM" id="SSF48256">
    <property type="entry name" value="Citrate synthase"/>
    <property type="match status" value="1"/>
</dbReference>
<dbReference type="Gene3D" id="1.10.580.10">
    <property type="entry name" value="Citrate Synthase, domain 1"/>
    <property type="match status" value="1"/>
</dbReference>
<comment type="caution">
    <text evidence="7">The sequence shown here is derived from an EMBL/GenBank/DDBJ whole genome shotgun (WGS) entry which is preliminary data.</text>
</comment>
<reference evidence="8" key="1">
    <citation type="submission" date="2016-04" db="EMBL/GenBank/DDBJ databases">
        <title>Draft genome sequence of Paludibacter jiangxiensis strain NM7.</title>
        <authorList>
            <person name="Qiu Y."/>
            <person name="Matsuura N."/>
            <person name="Ohashi A."/>
            <person name="Tourlousse M.D."/>
            <person name="Sekiguchi Y."/>
        </authorList>
    </citation>
    <scope>NUCLEOTIDE SEQUENCE [LARGE SCALE GENOMIC DNA]</scope>
    <source>
        <strain evidence="8">NM7</strain>
    </source>
</reference>
<name>A0A170Y8H9_9BACT</name>
<gene>
    <name evidence="7" type="ORF">PJIAN_1173</name>
</gene>
<dbReference type="PANTHER" id="PTHR11739:SF4">
    <property type="entry name" value="CITRATE SYNTHASE, PEROXISOMAL"/>
    <property type="match status" value="1"/>
</dbReference>
<reference evidence="8" key="2">
    <citation type="journal article" date="2017" name="Genome Announc.">
        <title>Draft genome sequence of Paludibacter jiangxiensis NM7(T), a propionate-producing fermentative bacterium.</title>
        <authorList>
            <person name="Qiu Y.-L."/>
            <person name="Tourlousse D.M."/>
            <person name="Matsuura N."/>
            <person name="Ohashi A."/>
            <person name="Sekiguchi Y."/>
        </authorList>
    </citation>
    <scope>NUCLEOTIDE SEQUENCE [LARGE SCALE GENOMIC DNA]</scope>
    <source>
        <strain evidence="8">NM7</strain>
    </source>
</reference>
<dbReference type="InterPro" id="IPR024176">
    <property type="entry name" value="Citrate_synthase_bac-typ"/>
</dbReference>
<sequence length="454" mass="51606">MSTDDIIKKLTDSIKVTSYIDNELFIKYNVKRGLRNEDHSGVLVGLTTIGDVVGYERQEGGPLKAIPGKLIYRGIDVEDIAESLQKTHRFGFEETVFLLLAGYLPSKEELDSFNELISEQRRIEDMSKFSILQLQGHDIMNILARSVMIMYTFDEEADNTSRENLMKQAVSLIAKFPTIIAYAYHSMRHTYQGRTMAIRHPKDNLSIAENFLYMLKGPDNYTELDARILDMALVLHADHGGGNNSTFTIRVTSSSGTDTYSSVTAAIGSLKGPLHGGANLKVIDMFNHLKEVISDWNNEAEIKEYLLKMLRKEAYNRTGLIYGIGHAVYTISDPRAEILKVMARDLAKEKGREDEFAFLELIEKLGVETFMEFKGNNVNKRVCANVDFYSGFVYEMIGLPKEVFTPIFAMARIAGWMAHRIEELNFDSKRIIRPAYKNVADRKDYVALEQRSRK</sequence>
<proteinExistence type="inferred from homology"/>
<dbReference type="Proteomes" id="UP000076586">
    <property type="component" value="Unassembled WGS sequence"/>
</dbReference>
<evidence type="ECO:0000256" key="4">
    <source>
        <dbReference type="ARBA" id="ARBA00049288"/>
    </source>
</evidence>
<dbReference type="InterPro" id="IPR036969">
    <property type="entry name" value="Citrate_synthase_sf"/>
</dbReference>
<dbReference type="GO" id="GO:0006099">
    <property type="term" value="P:tricarboxylic acid cycle"/>
    <property type="evidence" value="ECO:0007669"/>
    <property type="project" value="UniProtKB-UniPathway"/>
</dbReference>
<dbReference type="GO" id="GO:0036440">
    <property type="term" value="F:citrate synthase activity"/>
    <property type="evidence" value="ECO:0007669"/>
    <property type="project" value="UniProtKB-EC"/>
</dbReference>
<dbReference type="Pfam" id="PF00285">
    <property type="entry name" value="Citrate_synt"/>
    <property type="match status" value="1"/>
</dbReference>
<dbReference type="InterPro" id="IPR002020">
    <property type="entry name" value="Citrate_synthase"/>
</dbReference>
<comment type="pathway">
    <text evidence="1">Carbohydrate metabolism; tricarboxylic acid cycle; isocitrate from oxaloacetate: step 1/2.</text>
</comment>
<protein>
    <recommendedName>
        <fullName evidence="5">Citrate synthase</fullName>
    </recommendedName>
</protein>
<accession>A0A170Y8H9</accession>
<dbReference type="PRINTS" id="PR00143">
    <property type="entry name" value="CITRTSNTHASE"/>
</dbReference>
<dbReference type="UniPathway" id="UPA00223"/>
<dbReference type="NCBIfam" id="NF010635">
    <property type="entry name" value="PRK14032.1"/>
    <property type="match status" value="1"/>
</dbReference>
<dbReference type="OrthoDB" id="9800864at2"/>
<comment type="catalytic activity">
    <reaction evidence="4">
        <text>oxaloacetate + acetyl-CoA + H2O = citrate + CoA + H(+)</text>
        <dbReference type="Rhea" id="RHEA:16845"/>
        <dbReference type="ChEBI" id="CHEBI:15377"/>
        <dbReference type="ChEBI" id="CHEBI:15378"/>
        <dbReference type="ChEBI" id="CHEBI:16452"/>
        <dbReference type="ChEBI" id="CHEBI:16947"/>
        <dbReference type="ChEBI" id="CHEBI:57287"/>
        <dbReference type="ChEBI" id="CHEBI:57288"/>
        <dbReference type="EC" id="2.3.3.16"/>
    </reaction>
</comment>
<dbReference type="RefSeq" id="WP_068701146.1">
    <property type="nucleotide sequence ID" value="NZ_BDCR01000001.1"/>
</dbReference>
<dbReference type="InterPro" id="IPR016142">
    <property type="entry name" value="Citrate_synth-like_lrg_a-sub"/>
</dbReference>
<comment type="similarity">
    <text evidence="2 5">Belongs to the citrate synthase family.</text>
</comment>
<evidence type="ECO:0000256" key="5">
    <source>
        <dbReference type="PIRNR" id="PIRNR001369"/>
    </source>
</evidence>
<feature type="active site" evidence="6">
    <location>
        <position position="326"/>
    </location>
</feature>
<dbReference type="GO" id="GO:0005829">
    <property type="term" value="C:cytosol"/>
    <property type="evidence" value="ECO:0007669"/>
    <property type="project" value="TreeGrafter"/>
</dbReference>
<dbReference type="EMBL" id="BDCR01000001">
    <property type="protein sequence ID" value="GAT61593.1"/>
    <property type="molecule type" value="Genomic_DNA"/>
</dbReference>
<keyword evidence="3 5" id="KW-0808">Transferase</keyword>
<dbReference type="InterPro" id="IPR016143">
    <property type="entry name" value="Citrate_synth-like_sm_a-sub"/>
</dbReference>
<evidence type="ECO:0000256" key="6">
    <source>
        <dbReference type="PIRSR" id="PIRSR001369-1"/>
    </source>
</evidence>
<evidence type="ECO:0000313" key="7">
    <source>
        <dbReference type="EMBL" id="GAT61593.1"/>
    </source>
</evidence>
<keyword evidence="8" id="KW-1185">Reference proteome</keyword>
<evidence type="ECO:0000313" key="8">
    <source>
        <dbReference type="Proteomes" id="UP000076586"/>
    </source>
</evidence>
<dbReference type="GO" id="GO:0005975">
    <property type="term" value="P:carbohydrate metabolic process"/>
    <property type="evidence" value="ECO:0007669"/>
    <property type="project" value="TreeGrafter"/>
</dbReference>
<evidence type="ECO:0000256" key="3">
    <source>
        <dbReference type="ARBA" id="ARBA00022679"/>
    </source>
</evidence>